<gene>
    <name evidence="1" type="ORF">P618_200996</name>
</gene>
<accession>W6TG82</accession>
<sequence length="39" mass="4642">MADKAYDSKVFVDHISEQKSTLVISPKQNRKIRHYDKHK</sequence>
<organism evidence="1 2">
    <name type="scientific">Holospora obtusa F1</name>
    <dbReference type="NCBI Taxonomy" id="1399147"/>
    <lineage>
        <taxon>Bacteria</taxon>
        <taxon>Pseudomonadati</taxon>
        <taxon>Pseudomonadota</taxon>
        <taxon>Alphaproteobacteria</taxon>
        <taxon>Holosporales</taxon>
        <taxon>Holosporaceae</taxon>
        <taxon>Holospora</taxon>
    </lineage>
</organism>
<protein>
    <submittedName>
        <fullName evidence="1">Uncharacterized protein</fullName>
    </submittedName>
</protein>
<comment type="caution">
    <text evidence="1">The sequence shown here is derived from an EMBL/GenBank/DDBJ whole genome shotgun (WGS) entry which is preliminary data.</text>
</comment>
<dbReference type="AlphaFoldDB" id="W6TG82"/>
<proteinExistence type="predicted"/>
<evidence type="ECO:0000313" key="2">
    <source>
        <dbReference type="Proteomes" id="UP000019112"/>
    </source>
</evidence>
<dbReference type="Proteomes" id="UP000019112">
    <property type="component" value="Unassembled WGS sequence"/>
</dbReference>
<evidence type="ECO:0000313" key="1">
    <source>
        <dbReference type="EMBL" id="ETZ06835.1"/>
    </source>
</evidence>
<name>W6TG82_HOLOB</name>
<keyword evidence="2" id="KW-1185">Reference proteome</keyword>
<reference evidence="1 2" key="1">
    <citation type="journal article" date="2014" name="FEMS Microbiol. Lett.">
        <title>Draft genome sequences of three Holospora species (Holospora obtusa, Holospora undulata, and Holospora elegans), endonuclear symbiotic bacteria of the ciliate Paramecium caudatum.</title>
        <authorList>
            <person name="Dohra H."/>
            <person name="Tanaka K."/>
            <person name="Suzuki T."/>
            <person name="Fujishima M."/>
            <person name="Suzuki H."/>
        </authorList>
    </citation>
    <scope>NUCLEOTIDE SEQUENCE [LARGE SCALE GENOMIC DNA]</scope>
    <source>
        <strain evidence="1 2">F1</strain>
    </source>
</reference>
<dbReference type="EMBL" id="AWTR02000082">
    <property type="protein sequence ID" value="ETZ06835.1"/>
    <property type="molecule type" value="Genomic_DNA"/>
</dbReference>